<dbReference type="HAMAP" id="MF_00168">
    <property type="entry name" value="Q_tRNA_Tgt"/>
    <property type="match status" value="1"/>
</dbReference>
<dbReference type="InterPro" id="IPR002616">
    <property type="entry name" value="tRNA_ribo_trans-like"/>
</dbReference>
<keyword evidence="8" id="KW-1185">Reference proteome</keyword>
<dbReference type="NCBIfam" id="TIGR00430">
    <property type="entry name" value="Q_tRNA_tgt"/>
    <property type="match status" value="1"/>
</dbReference>
<gene>
    <name evidence="5 7" type="primary">tgt</name>
    <name evidence="7" type="ORF">MESINF_2730</name>
</gene>
<keyword evidence="5" id="KW-0479">Metal-binding</keyword>
<feature type="binding site" evidence="5">
    <location>
        <position position="145"/>
    </location>
    <ligand>
        <name>substrate</name>
    </ligand>
</feature>
<feature type="binding site" evidence="5">
    <location>
        <position position="302"/>
    </location>
    <ligand>
        <name>Zn(2+)</name>
        <dbReference type="ChEBI" id="CHEBI:29105"/>
    </ligand>
</feature>
<dbReference type="AlphaFoldDB" id="A0A7Z7LHP9"/>
<dbReference type="EC" id="2.4.2.29" evidence="5"/>
<feature type="binding site" evidence="5">
    <location>
        <begin position="92"/>
        <end position="96"/>
    </location>
    <ligand>
        <name>substrate</name>
    </ligand>
</feature>
<proteinExistence type="inferred from homology"/>
<evidence type="ECO:0000256" key="3">
    <source>
        <dbReference type="ARBA" id="ARBA00022694"/>
    </source>
</evidence>
<feature type="binding site" evidence="5">
    <location>
        <position position="333"/>
    </location>
    <ligand>
        <name>Zn(2+)</name>
        <dbReference type="ChEBI" id="CHEBI:29105"/>
    </ligand>
</feature>
<dbReference type="GO" id="GO:0008616">
    <property type="term" value="P:tRNA queuosine(34) biosynthetic process"/>
    <property type="evidence" value="ECO:0007669"/>
    <property type="project" value="UniProtKB-UniRule"/>
</dbReference>
<dbReference type="SUPFAM" id="SSF51713">
    <property type="entry name" value="tRNA-guanine transglycosylase"/>
    <property type="match status" value="1"/>
</dbReference>
<protein>
    <recommendedName>
        <fullName evidence="5">Queuine tRNA-ribosyltransferase</fullName>
        <ecNumber evidence="5">2.4.2.29</ecNumber>
    </recommendedName>
    <alternativeName>
        <fullName evidence="5">Guanine insertion enzyme</fullName>
    </alternativeName>
    <alternativeName>
        <fullName evidence="5">tRNA-guanine transglycosylase</fullName>
    </alternativeName>
</protein>
<dbReference type="Gene3D" id="3.20.20.105">
    <property type="entry name" value="Queuine tRNA-ribosyltransferase-like"/>
    <property type="match status" value="1"/>
</dbReference>
<dbReference type="PANTHER" id="PTHR46499">
    <property type="entry name" value="QUEUINE TRNA-RIBOSYLTRANSFERASE"/>
    <property type="match status" value="1"/>
</dbReference>
<keyword evidence="3 5" id="KW-0819">tRNA processing</keyword>
<evidence type="ECO:0000256" key="1">
    <source>
        <dbReference type="ARBA" id="ARBA00022676"/>
    </source>
</evidence>
<feature type="active site" description="Nucleophile" evidence="5">
    <location>
        <position position="264"/>
    </location>
</feature>
<name>A0A7Z7LHP9_9BACT</name>
<dbReference type="InterPro" id="IPR004803">
    <property type="entry name" value="TGT"/>
</dbReference>
<evidence type="ECO:0000256" key="2">
    <source>
        <dbReference type="ARBA" id="ARBA00022679"/>
    </source>
</evidence>
<sequence>MVELKILKKSNECKARLGRLFTDHGEIDTPVFMPVGTNGTVKGLWQNQLESLQASIILGNAFHLYLRPGLDVLREFGGLHRFMSWQHSILTDSGGFQVFSLSDKKILEEGVKFRSPLDGSKIFMTPELSMEIQRAIGSDIAMAFDECVEPDASREYVEGSVGRTTRWARRCIEAHRGSRQALFGIVQGGFFEDLRERSAAEITSMDFNGFALGGLSVGEEFSVTTRILAHSVDLLPSDRARYLMGIGSPDIILAAVENGIDMFDCVLPTRMGRHGTALTWTGRVNLKAARNRFDRSPVDENCSCAVCSTYSRAYIHHLLSRDEMLGKILLSYHNISFLMNFVRELREAIAEERYMDFKTECLRNGLIGSNSLESFSSERMG</sequence>
<evidence type="ECO:0000313" key="7">
    <source>
        <dbReference type="EMBL" id="SSC14170.1"/>
    </source>
</evidence>
<evidence type="ECO:0000259" key="6">
    <source>
        <dbReference type="Pfam" id="PF01702"/>
    </source>
</evidence>
<feature type="binding site" evidence="5">
    <location>
        <position position="214"/>
    </location>
    <ligand>
        <name>substrate</name>
    </ligand>
</feature>
<feature type="domain" description="tRNA-guanine(15) transglycosylase-like" evidence="6">
    <location>
        <begin position="14"/>
        <end position="363"/>
    </location>
</feature>
<comment type="function">
    <text evidence="5">Catalyzes the base-exchange of a guanine (G) residue with the queuine precursor 7-aminomethyl-7-deazaguanine (PreQ1) at position 34 (anticodon wobble position) in tRNAs with GU(N) anticodons (tRNA-Asp, -Asn, -His and -Tyr). Catalysis occurs through a double-displacement mechanism. The nucleophile active site attacks the C1' of nucleotide 34 to detach the guanine base from the RNA, forming a covalent enzyme-RNA intermediate. The proton acceptor active site deprotonates the incoming PreQ1, allowing a nucleophilic attack on the C1' of the ribose to form the product. After dissociation, two additional enzymatic reactions on the tRNA convert PreQ1 to queuine (Q), resulting in the hypermodified nucleoside queuosine (7-(((4,5-cis-dihydroxy-2-cyclopenten-1-yl)amino)methyl)-7-deazaguanosine).</text>
</comment>
<accession>A0A7Z7LHP9</accession>
<dbReference type="InterPro" id="IPR036511">
    <property type="entry name" value="TGT-like_sf"/>
</dbReference>
<organism evidence="7 8">
    <name type="scientific">Mesotoga infera</name>
    <dbReference type="NCBI Taxonomy" id="1236046"/>
    <lineage>
        <taxon>Bacteria</taxon>
        <taxon>Thermotogati</taxon>
        <taxon>Thermotogota</taxon>
        <taxon>Thermotogae</taxon>
        <taxon>Kosmotogales</taxon>
        <taxon>Kosmotogaceae</taxon>
        <taxon>Mesotoga</taxon>
    </lineage>
</organism>
<evidence type="ECO:0000313" key="8">
    <source>
        <dbReference type="Proteomes" id="UP000250796"/>
    </source>
</evidence>
<dbReference type="Proteomes" id="UP000250796">
    <property type="component" value="Chromosome MESINF"/>
</dbReference>
<feature type="region of interest" description="RNA binding; important for wobble base 34 recognition" evidence="5">
    <location>
        <begin position="269"/>
        <end position="273"/>
    </location>
</feature>
<feature type="binding site" evidence="5">
    <location>
        <position position="304"/>
    </location>
    <ligand>
        <name>Zn(2+)</name>
        <dbReference type="ChEBI" id="CHEBI:29105"/>
    </ligand>
</feature>
<feature type="binding site" evidence="5">
    <location>
        <position position="307"/>
    </location>
    <ligand>
        <name>Zn(2+)</name>
        <dbReference type="ChEBI" id="CHEBI:29105"/>
    </ligand>
</feature>
<comment type="subunit">
    <text evidence="5">Homodimer. Within each dimer, one monomer is responsible for RNA recognition and catalysis, while the other monomer binds to the replacement base PreQ1.</text>
</comment>
<dbReference type="FunFam" id="3.20.20.105:FF:000001">
    <property type="entry name" value="Queuine tRNA-ribosyltransferase"/>
    <property type="match status" value="1"/>
</dbReference>
<dbReference type="Pfam" id="PF01702">
    <property type="entry name" value="TGT"/>
    <property type="match status" value="1"/>
</dbReference>
<dbReference type="KEGG" id="minf:MESINF_2730"/>
<evidence type="ECO:0000256" key="4">
    <source>
        <dbReference type="ARBA" id="ARBA00050112"/>
    </source>
</evidence>
<keyword evidence="5" id="KW-0862">Zinc</keyword>
<dbReference type="GO" id="GO:0046872">
    <property type="term" value="F:metal ion binding"/>
    <property type="evidence" value="ECO:0007669"/>
    <property type="project" value="UniProtKB-KW"/>
</dbReference>
<dbReference type="UniPathway" id="UPA00392"/>
<keyword evidence="5" id="KW-0671">Queuosine biosynthesis</keyword>
<keyword evidence="1 5" id="KW-0328">Glycosyltransferase</keyword>
<feature type="active site" description="Proton acceptor" evidence="5">
    <location>
        <position position="92"/>
    </location>
</feature>
<feature type="region of interest" description="RNA binding" evidence="5">
    <location>
        <begin position="245"/>
        <end position="251"/>
    </location>
</feature>
<comment type="catalytic activity">
    <reaction evidence="4 5">
        <text>7-aminomethyl-7-carbaguanine + guanosine(34) in tRNA = 7-aminomethyl-7-carbaguanosine(34) in tRNA + guanine</text>
        <dbReference type="Rhea" id="RHEA:24104"/>
        <dbReference type="Rhea" id="RHEA-COMP:10341"/>
        <dbReference type="Rhea" id="RHEA-COMP:10342"/>
        <dbReference type="ChEBI" id="CHEBI:16235"/>
        <dbReference type="ChEBI" id="CHEBI:58703"/>
        <dbReference type="ChEBI" id="CHEBI:74269"/>
        <dbReference type="ChEBI" id="CHEBI:82833"/>
        <dbReference type="EC" id="2.4.2.29"/>
    </reaction>
</comment>
<evidence type="ECO:0000256" key="5">
    <source>
        <dbReference type="HAMAP-Rule" id="MF_00168"/>
    </source>
</evidence>
<dbReference type="EMBL" id="LS974202">
    <property type="protein sequence ID" value="SSC14170.1"/>
    <property type="molecule type" value="Genomic_DNA"/>
</dbReference>
<feature type="binding site" evidence="5">
    <location>
        <position position="187"/>
    </location>
    <ligand>
        <name>substrate</name>
    </ligand>
</feature>
<keyword evidence="2 5" id="KW-0808">Transferase</keyword>
<dbReference type="GO" id="GO:0005829">
    <property type="term" value="C:cytosol"/>
    <property type="evidence" value="ECO:0007669"/>
    <property type="project" value="TreeGrafter"/>
</dbReference>
<dbReference type="RefSeq" id="WP_169700526.1">
    <property type="nucleotide sequence ID" value="NZ_LS974202.1"/>
</dbReference>
<comment type="similarity">
    <text evidence="5">Belongs to the queuine tRNA-ribosyltransferase family.</text>
</comment>
<reference evidence="7 8" key="1">
    <citation type="submission" date="2017-01" db="EMBL/GenBank/DDBJ databases">
        <authorList>
            <person name="Erauso G."/>
        </authorList>
    </citation>
    <scope>NUCLEOTIDE SEQUENCE [LARGE SCALE GENOMIC DNA]</scope>
    <source>
        <strain evidence="7">MESINF1</strain>
    </source>
</reference>
<comment type="cofactor">
    <cofactor evidence="5">
        <name>Zn(2+)</name>
        <dbReference type="ChEBI" id="CHEBI:29105"/>
    </cofactor>
    <text evidence="5">Binds 1 zinc ion per subunit.</text>
</comment>
<dbReference type="PANTHER" id="PTHR46499:SF1">
    <property type="entry name" value="QUEUINE TRNA-RIBOSYLTRANSFERASE"/>
    <property type="match status" value="1"/>
</dbReference>
<dbReference type="InterPro" id="IPR050076">
    <property type="entry name" value="ArchSynthase1/Queuine_TRR"/>
</dbReference>
<dbReference type="NCBIfam" id="TIGR00449">
    <property type="entry name" value="tgt_general"/>
    <property type="match status" value="1"/>
</dbReference>
<comment type="pathway">
    <text evidence="5">tRNA modification; tRNA-queuosine biosynthesis.</text>
</comment>
<dbReference type="GO" id="GO:0008479">
    <property type="term" value="F:tRNA-guanosine(34) queuine transglycosylase activity"/>
    <property type="evidence" value="ECO:0007669"/>
    <property type="project" value="UniProtKB-UniRule"/>
</dbReference>